<name>A0A803JY05_XENTR</name>
<accession>A0A803JY05</accession>
<sequence>MYCLLSYTILFEATSKFHDLYKSAWPPFKIDIYISKYYPVTSFTLSRHFMMVCMLPKDTVKLLFG</sequence>
<dbReference type="Ensembl" id="ENSXETT00000123833">
    <property type="protein sequence ID" value="ENSXETP00000112906"/>
    <property type="gene ID" value="ENSXETG00000046932"/>
</dbReference>
<reference evidence="1" key="2">
    <citation type="submission" date="2021-03" db="UniProtKB">
        <authorList>
            <consortium name="Ensembl"/>
        </authorList>
    </citation>
    <scope>IDENTIFICATION</scope>
</reference>
<proteinExistence type="predicted"/>
<protein>
    <submittedName>
        <fullName evidence="1">Uncharacterized protein</fullName>
    </submittedName>
</protein>
<organism evidence="1">
    <name type="scientific">Xenopus tropicalis</name>
    <name type="common">Western clawed frog</name>
    <name type="synonym">Silurana tropicalis</name>
    <dbReference type="NCBI Taxonomy" id="8364"/>
    <lineage>
        <taxon>Eukaryota</taxon>
        <taxon>Metazoa</taxon>
        <taxon>Chordata</taxon>
        <taxon>Craniata</taxon>
        <taxon>Vertebrata</taxon>
        <taxon>Euteleostomi</taxon>
        <taxon>Amphibia</taxon>
        <taxon>Batrachia</taxon>
        <taxon>Anura</taxon>
        <taxon>Pipoidea</taxon>
        <taxon>Pipidae</taxon>
        <taxon>Xenopodinae</taxon>
        <taxon>Xenopus</taxon>
        <taxon>Silurana</taxon>
    </lineage>
</organism>
<evidence type="ECO:0000313" key="1">
    <source>
        <dbReference type="Ensembl" id="ENSXETP00000112906"/>
    </source>
</evidence>
<dbReference type="InParanoid" id="A0A803JY05"/>
<reference evidence="1" key="1">
    <citation type="journal article" date="2010" name="Science">
        <title>The genome of the Western clawed frog Xenopus tropicalis.</title>
        <authorList>
            <person name="Hellsten U."/>
            <person name="Harland R.M."/>
            <person name="Gilchrist M.J."/>
            <person name="Hendrix D."/>
            <person name="Jurka J."/>
            <person name="Kapitonov V."/>
            <person name="Ovcharenko I."/>
            <person name="Putnam N.H."/>
            <person name="Shu S."/>
            <person name="Taher L."/>
            <person name="Blitz I.L."/>
            <person name="Blumberg B."/>
            <person name="Dichmann D.S."/>
            <person name="Dubchak I."/>
            <person name="Amaya E."/>
            <person name="Detter J.C."/>
            <person name="Fletcher R."/>
            <person name="Gerhard D.S."/>
            <person name="Goodstein D."/>
            <person name="Graves T."/>
            <person name="Grigoriev I.V."/>
            <person name="Grimwood J."/>
            <person name="Kawashima T."/>
            <person name="Lindquist E."/>
            <person name="Lucas S.M."/>
            <person name="Mead P.E."/>
            <person name="Mitros T."/>
            <person name="Ogino H."/>
            <person name="Ohta Y."/>
            <person name="Poliakov A.V."/>
            <person name="Pollet N."/>
            <person name="Robert J."/>
            <person name="Salamov A."/>
            <person name="Sater A.K."/>
            <person name="Schmutz J."/>
            <person name="Terry A."/>
            <person name="Vize P.D."/>
            <person name="Warren W.C."/>
            <person name="Wells D."/>
            <person name="Wills A."/>
            <person name="Wilson R.K."/>
            <person name="Zimmerman L.B."/>
            <person name="Zorn A.M."/>
            <person name="Grainger R."/>
            <person name="Grammer T."/>
            <person name="Khokha M.K."/>
            <person name="Richardson P.M."/>
            <person name="Rokhsar D.S."/>
        </authorList>
    </citation>
    <scope>NUCLEOTIDE SEQUENCE [LARGE SCALE GENOMIC DNA]</scope>
    <source>
        <strain evidence="1">Nigerian</strain>
    </source>
</reference>
<dbReference type="AlphaFoldDB" id="A0A803JY05"/>